<dbReference type="EMBL" id="HG681500">
    <property type="protein sequence ID" value="CDJ28690.1"/>
    <property type="molecule type" value="Genomic_DNA"/>
</dbReference>
<dbReference type="GeneID" id="25379025"/>
<protein>
    <submittedName>
        <fullName evidence="1">Uncharacterized protein</fullName>
    </submittedName>
</protein>
<evidence type="ECO:0000313" key="2">
    <source>
        <dbReference type="Proteomes" id="UP000030744"/>
    </source>
</evidence>
<accession>U6JTA3</accession>
<dbReference type="AlphaFoldDB" id="U6JTA3"/>
<gene>
    <name evidence="1" type="ORF">EMH_0043070</name>
</gene>
<organism evidence="1 2">
    <name type="scientific">Eimeria mitis</name>
    <dbReference type="NCBI Taxonomy" id="44415"/>
    <lineage>
        <taxon>Eukaryota</taxon>
        <taxon>Sar</taxon>
        <taxon>Alveolata</taxon>
        <taxon>Apicomplexa</taxon>
        <taxon>Conoidasida</taxon>
        <taxon>Coccidia</taxon>
        <taxon>Eucoccidiorida</taxon>
        <taxon>Eimeriorina</taxon>
        <taxon>Eimeriidae</taxon>
        <taxon>Eimeria</taxon>
    </lineage>
</organism>
<name>U6JTA3_9EIME</name>
<proteinExistence type="predicted"/>
<dbReference type="Proteomes" id="UP000030744">
    <property type="component" value="Unassembled WGS sequence"/>
</dbReference>
<dbReference type="RefSeq" id="XP_013351264.1">
    <property type="nucleotide sequence ID" value="XM_013495810.1"/>
</dbReference>
<dbReference type="VEuPathDB" id="ToxoDB:EMH_0043070"/>
<reference evidence="1" key="1">
    <citation type="submission" date="2013-10" db="EMBL/GenBank/DDBJ databases">
        <title>Genomic analysis of the causative agents of coccidiosis in chickens.</title>
        <authorList>
            <person name="Reid A.J."/>
            <person name="Blake D."/>
            <person name="Billington K."/>
            <person name="Browne H."/>
            <person name="Dunn M."/>
            <person name="Hung S."/>
            <person name="Kawahara F."/>
            <person name="Miranda-Saavedra D."/>
            <person name="Mourier T."/>
            <person name="Nagra H."/>
            <person name="Otto T.D."/>
            <person name="Rawlings N."/>
            <person name="Sanchez A."/>
            <person name="Sanders M."/>
            <person name="Subramaniam C."/>
            <person name="Tay Y."/>
            <person name="Dear P."/>
            <person name="Doerig C."/>
            <person name="Gruber A."/>
            <person name="Parkinson J."/>
            <person name="Shirley M."/>
            <person name="Wan K.L."/>
            <person name="Berriman M."/>
            <person name="Tomley F."/>
            <person name="Pain A."/>
        </authorList>
    </citation>
    <scope>NUCLEOTIDE SEQUENCE [LARGE SCALE GENOMIC DNA]</scope>
    <source>
        <strain evidence="1">Houghton</strain>
    </source>
</reference>
<sequence>MVVGLKEALLREPGSSKFKAEMWNLWRDDADQWRESVQRSLTTLFPETHVTAWSPVDNVLHLLNDNTPTVKERAGVCPRRLYHGLPKIGGSRCVSISSVGS</sequence>
<evidence type="ECO:0000313" key="1">
    <source>
        <dbReference type="EMBL" id="CDJ28690.1"/>
    </source>
</evidence>
<reference evidence="1" key="2">
    <citation type="submission" date="2013-10" db="EMBL/GenBank/DDBJ databases">
        <authorList>
            <person name="Aslett M."/>
        </authorList>
    </citation>
    <scope>NUCLEOTIDE SEQUENCE [LARGE SCALE GENOMIC DNA]</scope>
    <source>
        <strain evidence="1">Houghton</strain>
    </source>
</reference>
<keyword evidence="2" id="KW-1185">Reference proteome</keyword>